<evidence type="ECO:0000256" key="4">
    <source>
        <dbReference type="ARBA" id="ARBA00023242"/>
    </source>
</evidence>
<comment type="similarity">
    <text evidence="2">Belongs to the THOC7 family.</text>
</comment>
<evidence type="ECO:0000256" key="5">
    <source>
        <dbReference type="SAM" id="Coils"/>
    </source>
</evidence>
<feature type="compositionally biased region" description="Acidic residues" evidence="6">
    <location>
        <begin position="180"/>
        <end position="216"/>
    </location>
</feature>
<dbReference type="VEuPathDB" id="FungiDB:YALI0_C02915g"/>
<keyword evidence="4" id="KW-0539">Nucleus</keyword>
<feature type="compositionally biased region" description="Basic and acidic residues" evidence="6">
    <location>
        <begin position="132"/>
        <end position="147"/>
    </location>
</feature>
<name>A0A371C9H3_YARLL</name>
<organism evidence="7 8">
    <name type="scientific">Yarrowia lipolytica</name>
    <name type="common">Candida lipolytica</name>
    <dbReference type="NCBI Taxonomy" id="4952"/>
    <lineage>
        <taxon>Eukaryota</taxon>
        <taxon>Fungi</taxon>
        <taxon>Dikarya</taxon>
        <taxon>Ascomycota</taxon>
        <taxon>Saccharomycotina</taxon>
        <taxon>Dipodascomycetes</taxon>
        <taxon>Dipodascales</taxon>
        <taxon>Dipodascales incertae sedis</taxon>
        <taxon>Yarrowia</taxon>
    </lineage>
</organism>
<keyword evidence="3 5" id="KW-0175">Coiled coil</keyword>
<comment type="subcellular location">
    <subcellularLocation>
        <location evidence="1">Nucleus</location>
    </subcellularLocation>
</comment>
<dbReference type="GO" id="GO:0006397">
    <property type="term" value="P:mRNA processing"/>
    <property type="evidence" value="ECO:0007669"/>
    <property type="project" value="InterPro"/>
</dbReference>
<dbReference type="OrthoDB" id="4092325at2759"/>
<sequence length="324" mass="37366">MTQSQEDYAVTQRVLVNDALYKRIAKTVTAMTLLKEADPELKQQLASDLRAYRLMLTKLKLQKSMNAQEVEKLNAQAGEASQETERLQQTTAELEAQLAEARRIQQQKKQYTDLTSELLRPYKVEVTLTREKEPSAIKEEEKAGVRGEEEEEEETAPMPAVASRSHTPQTEDSPRRHGDEDETEEADNDDDDEDVEMKDEDADNSMDIDDEDEEITVPEYETYNEIINAHLFRTRAEAAQLNQELEQDIADLKVTNSQYEATWQQRRHRFLEIIASLHTFQGDIQTEKAEQERRAAEREEEEKKRQEEDDNADDNDGENGNGDE</sequence>
<dbReference type="AlphaFoldDB" id="A0A371C9H3"/>
<dbReference type="GO" id="GO:0006406">
    <property type="term" value="P:mRNA export from nucleus"/>
    <property type="evidence" value="ECO:0007669"/>
    <property type="project" value="TreeGrafter"/>
</dbReference>
<feature type="region of interest" description="Disordered" evidence="6">
    <location>
        <begin position="280"/>
        <end position="324"/>
    </location>
</feature>
<evidence type="ECO:0000313" key="8">
    <source>
        <dbReference type="Proteomes" id="UP000256601"/>
    </source>
</evidence>
<dbReference type="InterPro" id="IPR008501">
    <property type="entry name" value="THOC7/Mft1"/>
</dbReference>
<evidence type="ECO:0008006" key="9">
    <source>
        <dbReference type="Google" id="ProtNLM"/>
    </source>
</evidence>
<dbReference type="GO" id="GO:0000445">
    <property type="term" value="C:THO complex part of transcription export complex"/>
    <property type="evidence" value="ECO:0007669"/>
    <property type="project" value="InterPro"/>
</dbReference>
<feature type="coiled-coil region" evidence="5">
    <location>
        <begin position="235"/>
        <end position="262"/>
    </location>
</feature>
<gene>
    <name evidence="7" type="ORF">B0I71DRAFT_130085</name>
</gene>
<feature type="coiled-coil region" evidence="5">
    <location>
        <begin position="70"/>
        <end position="114"/>
    </location>
</feature>
<evidence type="ECO:0000256" key="3">
    <source>
        <dbReference type="ARBA" id="ARBA00023054"/>
    </source>
</evidence>
<feature type="region of interest" description="Disordered" evidence="6">
    <location>
        <begin position="132"/>
        <end position="216"/>
    </location>
</feature>
<dbReference type="PANTHER" id="PTHR23405:SF5">
    <property type="entry name" value="THO COMPLEX SUBUNIT 7 HOMOLOG"/>
    <property type="match status" value="1"/>
</dbReference>
<dbReference type="VEuPathDB" id="FungiDB:YALI1_C03948g"/>
<reference evidence="7 8" key="1">
    <citation type="submission" date="2018-07" db="EMBL/GenBank/DDBJ databases">
        <title>Draft Genome Assemblies for Five Robust Yarrowia lipolytica Strains Exhibiting High Lipid Production and Pentose Sugar Utilization and Sugar Alcohol Secretion from Undetoxified Lignocellulosic Biomass Hydrolysates.</title>
        <authorList>
            <consortium name="DOE Joint Genome Institute"/>
            <person name="Walker C."/>
            <person name="Ryu S."/>
            <person name="Na H."/>
            <person name="Zane M."/>
            <person name="LaButti K."/>
            <person name="Lipzen A."/>
            <person name="Haridas S."/>
            <person name="Barry K."/>
            <person name="Grigoriev I.V."/>
            <person name="Quarterman J."/>
            <person name="Slininger P."/>
            <person name="Dien B."/>
            <person name="Trinh C.T."/>
        </authorList>
    </citation>
    <scope>NUCLEOTIDE SEQUENCE [LARGE SCALE GENOMIC DNA]</scope>
    <source>
        <strain evidence="7 8">YB392</strain>
    </source>
</reference>
<evidence type="ECO:0000256" key="1">
    <source>
        <dbReference type="ARBA" id="ARBA00004123"/>
    </source>
</evidence>
<accession>A0A371C9H3</accession>
<evidence type="ECO:0000256" key="2">
    <source>
        <dbReference type="ARBA" id="ARBA00006482"/>
    </source>
</evidence>
<dbReference type="EMBL" id="KZ858971">
    <property type="protein sequence ID" value="RDW26934.1"/>
    <property type="molecule type" value="Genomic_DNA"/>
</dbReference>
<feature type="compositionally biased region" description="Basic and acidic residues" evidence="6">
    <location>
        <begin position="285"/>
        <end position="307"/>
    </location>
</feature>
<dbReference type="Pfam" id="PF05615">
    <property type="entry name" value="THOC7"/>
    <property type="match status" value="1"/>
</dbReference>
<dbReference type="Proteomes" id="UP000256601">
    <property type="component" value="Unassembled WGS sequence"/>
</dbReference>
<feature type="compositionally biased region" description="Acidic residues" evidence="6">
    <location>
        <begin position="308"/>
        <end position="324"/>
    </location>
</feature>
<dbReference type="PANTHER" id="PTHR23405">
    <property type="entry name" value="MAINTENANCE OF KILLER 16 MAK16 PROTEIN-RELATED"/>
    <property type="match status" value="1"/>
</dbReference>
<proteinExistence type="inferred from homology"/>
<evidence type="ECO:0000256" key="6">
    <source>
        <dbReference type="SAM" id="MobiDB-lite"/>
    </source>
</evidence>
<evidence type="ECO:0000313" key="7">
    <source>
        <dbReference type="EMBL" id="RDW26934.1"/>
    </source>
</evidence>
<protein>
    <recommendedName>
        <fullName evidence="9">Tho complex subunit 7-domain-containing protein</fullName>
    </recommendedName>
</protein>